<gene>
    <name evidence="4" type="ORF">O0V09_01205</name>
</gene>
<evidence type="ECO:0000256" key="1">
    <source>
        <dbReference type="PROSITE-ProRule" id="PRU00339"/>
    </source>
</evidence>
<dbReference type="PROSITE" id="PS50005">
    <property type="entry name" value="TPR"/>
    <property type="match status" value="1"/>
</dbReference>
<proteinExistence type="predicted"/>
<evidence type="ECO:0000256" key="2">
    <source>
        <dbReference type="SAM" id="Coils"/>
    </source>
</evidence>
<dbReference type="Gene3D" id="1.25.40.10">
    <property type="entry name" value="Tetratricopeptide repeat domain"/>
    <property type="match status" value="1"/>
</dbReference>
<dbReference type="RefSeq" id="WP_258329938.1">
    <property type="nucleotide sequence ID" value="NZ_JAPTGG010000001.1"/>
</dbReference>
<feature type="coiled-coil region" evidence="2">
    <location>
        <begin position="662"/>
        <end position="721"/>
    </location>
</feature>
<dbReference type="InterPro" id="IPR011990">
    <property type="entry name" value="TPR-like_helical_dom_sf"/>
</dbReference>
<dbReference type="EMBL" id="JAPTGG010000001">
    <property type="protein sequence ID" value="MCZ0863796.1"/>
    <property type="molecule type" value="Genomic_DNA"/>
</dbReference>
<keyword evidence="2" id="KW-0175">Coiled coil</keyword>
<comment type="caution">
    <text evidence="4">The sequence shown here is derived from an EMBL/GenBank/DDBJ whole genome shotgun (WGS) entry which is preliminary data.</text>
</comment>
<dbReference type="Proteomes" id="UP001069090">
    <property type="component" value="Unassembled WGS sequence"/>
</dbReference>
<keyword evidence="5" id="KW-1185">Reference proteome</keyword>
<feature type="domain" description="6-hydroxymethylpterin diphosphokinase MptE-like" evidence="3">
    <location>
        <begin position="177"/>
        <end position="341"/>
    </location>
</feature>
<dbReference type="Pfam" id="PF01973">
    <property type="entry name" value="MptE-like"/>
    <property type="match status" value="1"/>
</dbReference>
<dbReference type="PANTHER" id="PTHR41786:SF1">
    <property type="entry name" value="6-HYDROXYMETHYLPTERIN DIPHOSPHOKINASE MPTE-LIKE DOMAIN-CONTAINING PROTEIN"/>
    <property type="match status" value="1"/>
</dbReference>
<sequence>MSHQEPSLPLAITTNQFGEQYLPSINKNVFTSHGSKHAFQKQFKNELWETGTFHIIVGTDSGLLIKYIIEHGIPEDSRFLFIEPNSLIDTIKTLVPDLEQYSNQLILCTPDEWEEKTVDLDIDPYILDNTLRLTKSIAAFDPTLEEYERLNIEINNKLESTVYAIKITDTSARFISHQLKLISENYNPFYLLNGKFKNKTCIILGGGPSLDNHLPWIRDNKENLVIIAVSRIAKEILNAGIIPHMVFSVDPDIVSFDLAKKLFTLPEKVLFVYSNHANAELISQWHGKCAYLGPRYPWESKNEKENIMPHGPTVTNTALMAAVNIGFKRVLLAGVDLCYSKNGVTHTKGSEEADAGPFLSNEGQWVETYEGEKAFTDMQFVYATKLLKGQAEYAKENGTELINLSETAVKIKNIAHIKPENIEFEAVEDSIWDIIDKHIPSYCPTTNKSDNLTVIREIEKHINIIGEIESLAKDALKENQQLFKKNKDNEFNKKTNIKLAKIHKKLSEKYPSETALLQSYGSIFFREFIKPAVTEDWKEKELELSRNLYYNAIIESITEFRKLLKKTLKRTQSRVAEEKSPVDLSHSIKQWQEDGQPGRSKLWITRHQEEYKNLDEDTKKQLQDMVEDFEKILVTENMEWRNECKKSTSLDGVRAKLDKMMLQKNKEGLINMREALSQLKNQNEQAVSLQHLCSGYILAIEGKSQASLDELEKVLEEETQEQALKVMLTLSIDLLEKDKAETALERLSEKSQMFTPHYAEFLKLQNKYEKSIFTYTEYLKDYPDDIPVWFSLGKLYHEINEIELASMVFDHIIEHDPSNEAAQSYVEKIRQSTIS</sequence>
<reference evidence="4 5" key="1">
    <citation type="submission" date="2022-12" db="EMBL/GenBank/DDBJ databases">
        <title>Dasania phycosphaerae sp. nov., isolated from particulate material of the south coast of Korea.</title>
        <authorList>
            <person name="Jiang Y."/>
        </authorList>
    </citation>
    <scope>NUCLEOTIDE SEQUENCE [LARGE SCALE GENOMIC DNA]</scope>
    <source>
        <strain evidence="4 5">GY-19</strain>
    </source>
</reference>
<protein>
    <submittedName>
        <fullName evidence="4">DUF115 domain-containing protein</fullName>
    </submittedName>
</protein>
<keyword evidence="1" id="KW-0802">TPR repeat</keyword>
<organism evidence="4 5">
    <name type="scientific">Dasania phycosphaerae</name>
    <dbReference type="NCBI Taxonomy" id="2950436"/>
    <lineage>
        <taxon>Bacteria</taxon>
        <taxon>Pseudomonadati</taxon>
        <taxon>Pseudomonadota</taxon>
        <taxon>Gammaproteobacteria</taxon>
        <taxon>Cellvibrionales</taxon>
        <taxon>Spongiibacteraceae</taxon>
        <taxon>Dasania</taxon>
    </lineage>
</organism>
<dbReference type="PANTHER" id="PTHR41786">
    <property type="entry name" value="MOTILITY ACCESSORY FACTOR MAF"/>
    <property type="match status" value="1"/>
</dbReference>
<accession>A0A9J6RH61</accession>
<name>A0A9J6RH61_9GAMM</name>
<dbReference type="SUPFAM" id="SSF48452">
    <property type="entry name" value="TPR-like"/>
    <property type="match status" value="1"/>
</dbReference>
<dbReference type="AlphaFoldDB" id="A0A9J6RH61"/>
<evidence type="ECO:0000313" key="4">
    <source>
        <dbReference type="EMBL" id="MCZ0863796.1"/>
    </source>
</evidence>
<feature type="repeat" description="TPR" evidence="1">
    <location>
        <begin position="786"/>
        <end position="819"/>
    </location>
</feature>
<dbReference type="InterPro" id="IPR019734">
    <property type="entry name" value="TPR_rpt"/>
</dbReference>
<evidence type="ECO:0000259" key="3">
    <source>
        <dbReference type="Pfam" id="PF01973"/>
    </source>
</evidence>
<dbReference type="InterPro" id="IPR002826">
    <property type="entry name" value="MptE-like"/>
</dbReference>
<evidence type="ECO:0000313" key="5">
    <source>
        <dbReference type="Proteomes" id="UP001069090"/>
    </source>
</evidence>